<evidence type="ECO:0000256" key="1">
    <source>
        <dbReference type="ARBA" id="ARBA00007957"/>
    </source>
</evidence>
<organism evidence="8 9">
    <name type="scientific">Spiroplasma litorale</name>
    <dbReference type="NCBI Taxonomy" id="216942"/>
    <lineage>
        <taxon>Bacteria</taxon>
        <taxon>Bacillati</taxon>
        <taxon>Mycoplasmatota</taxon>
        <taxon>Mollicutes</taxon>
        <taxon>Entomoplasmatales</taxon>
        <taxon>Spiroplasmataceae</taxon>
        <taxon>Spiroplasma</taxon>
    </lineage>
</organism>
<dbReference type="Pfam" id="PF01475">
    <property type="entry name" value="FUR"/>
    <property type="match status" value="1"/>
</dbReference>
<keyword evidence="2" id="KW-0678">Repressor</keyword>
<keyword evidence="6" id="KW-0804">Transcription</keyword>
<feature type="binding site" evidence="7">
    <location>
        <position position="97"/>
    </location>
    <ligand>
        <name>Zn(2+)</name>
        <dbReference type="ChEBI" id="CHEBI:29105"/>
    </ligand>
</feature>
<evidence type="ECO:0000256" key="2">
    <source>
        <dbReference type="ARBA" id="ARBA00022491"/>
    </source>
</evidence>
<dbReference type="InterPro" id="IPR043135">
    <property type="entry name" value="Fur_C"/>
</dbReference>
<comment type="cofactor">
    <cofactor evidence="7">
        <name>Zn(2+)</name>
        <dbReference type="ChEBI" id="CHEBI:29105"/>
    </cofactor>
    <text evidence="7">Binds 1 zinc ion per subunit.</text>
</comment>
<dbReference type="AlphaFoldDB" id="A0A0K1W145"/>
<gene>
    <name evidence="8" type="primary">fur</name>
    <name evidence="8" type="ORF">SLITO_v1c01410</name>
</gene>
<dbReference type="PANTHER" id="PTHR33202">
    <property type="entry name" value="ZINC UPTAKE REGULATION PROTEIN"/>
    <property type="match status" value="1"/>
</dbReference>
<evidence type="ECO:0000256" key="7">
    <source>
        <dbReference type="PIRSR" id="PIRSR602481-1"/>
    </source>
</evidence>
<dbReference type="PANTHER" id="PTHR33202:SF7">
    <property type="entry name" value="FERRIC UPTAKE REGULATION PROTEIN"/>
    <property type="match status" value="1"/>
</dbReference>
<dbReference type="GO" id="GO:0008270">
    <property type="term" value="F:zinc ion binding"/>
    <property type="evidence" value="ECO:0007669"/>
    <property type="project" value="TreeGrafter"/>
</dbReference>
<evidence type="ECO:0000313" key="9">
    <source>
        <dbReference type="Proteomes" id="UP000067476"/>
    </source>
</evidence>
<evidence type="ECO:0000256" key="6">
    <source>
        <dbReference type="ARBA" id="ARBA00023163"/>
    </source>
</evidence>
<dbReference type="InterPro" id="IPR036390">
    <property type="entry name" value="WH_DNA-bd_sf"/>
</dbReference>
<feature type="binding site" evidence="7">
    <location>
        <position position="138"/>
    </location>
    <ligand>
        <name>Zn(2+)</name>
        <dbReference type="ChEBI" id="CHEBI:29105"/>
    </ligand>
</feature>
<accession>A0A0K1W145</accession>
<dbReference type="Proteomes" id="UP000067476">
    <property type="component" value="Chromosome"/>
</dbReference>
<keyword evidence="3 7" id="KW-0862">Zinc</keyword>
<dbReference type="STRING" id="216942.SLITO_v1c01410"/>
<keyword evidence="5" id="KW-0238">DNA-binding</keyword>
<dbReference type="GO" id="GO:0000976">
    <property type="term" value="F:transcription cis-regulatory region binding"/>
    <property type="evidence" value="ECO:0007669"/>
    <property type="project" value="TreeGrafter"/>
</dbReference>
<dbReference type="SUPFAM" id="SSF46785">
    <property type="entry name" value="Winged helix' DNA-binding domain"/>
    <property type="match status" value="1"/>
</dbReference>
<keyword evidence="9" id="KW-1185">Reference proteome</keyword>
<dbReference type="GO" id="GO:0003700">
    <property type="term" value="F:DNA-binding transcription factor activity"/>
    <property type="evidence" value="ECO:0007669"/>
    <property type="project" value="InterPro"/>
</dbReference>
<feature type="binding site" evidence="7">
    <location>
        <position position="94"/>
    </location>
    <ligand>
        <name>Zn(2+)</name>
        <dbReference type="ChEBI" id="CHEBI:29105"/>
    </ligand>
</feature>
<comment type="similarity">
    <text evidence="1">Belongs to the Fur family.</text>
</comment>
<evidence type="ECO:0000256" key="3">
    <source>
        <dbReference type="ARBA" id="ARBA00022833"/>
    </source>
</evidence>
<name>A0A0K1W145_9MOLU</name>
<evidence type="ECO:0000313" key="8">
    <source>
        <dbReference type="EMBL" id="AKX33807.1"/>
    </source>
</evidence>
<dbReference type="GO" id="GO:1900376">
    <property type="term" value="P:regulation of secondary metabolite biosynthetic process"/>
    <property type="evidence" value="ECO:0007669"/>
    <property type="project" value="TreeGrafter"/>
</dbReference>
<feature type="binding site" evidence="7">
    <location>
        <position position="141"/>
    </location>
    <ligand>
        <name>Zn(2+)</name>
        <dbReference type="ChEBI" id="CHEBI:29105"/>
    </ligand>
</feature>
<sequence length="145" mass="16882">MKANIEKYVNLFKSKKIKLTDVRLSMLKAIVTKKHFTISEIIDFVQKDLGSVNVMSIYNNIDLFLELHLLFTNSLDGKQITYEVISQQLIHLCCDNCGKIIDIEDVSLNKTTQKLFEDYLENKNLNLIHYKIDLHTICENCKKIN</sequence>
<protein>
    <submittedName>
        <fullName evidence="8">Fur family transcriptional regulator</fullName>
    </submittedName>
</protein>
<dbReference type="PATRIC" id="fig|216942.3.peg.141"/>
<reference evidence="8 9" key="1">
    <citation type="journal article" date="2015" name="Genome Announc.">
        <title>Complete Genome Sequence of Spiroplasma litorale TN-1T (DSM 21781), a Bacterium Isolated from a Green-Eyed Horsefly (Tabanus nigrovittatus).</title>
        <authorList>
            <person name="Lo W.S."/>
            <person name="Lai Y.C."/>
            <person name="Lien Y.W."/>
            <person name="Wang T.H."/>
            <person name="Kuo C.H."/>
        </authorList>
    </citation>
    <scope>NUCLEOTIDE SEQUENCE [LARGE SCALE GENOMIC DNA]</scope>
    <source>
        <strain evidence="8 9">TN-1</strain>
    </source>
</reference>
<evidence type="ECO:0000256" key="4">
    <source>
        <dbReference type="ARBA" id="ARBA00023015"/>
    </source>
</evidence>
<dbReference type="InterPro" id="IPR036388">
    <property type="entry name" value="WH-like_DNA-bd_sf"/>
</dbReference>
<dbReference type="KEGG" id="sll:SLITO_v1c01410"/>
<dbReference type="EMBL" id="CP012357">
    <property type="protein sequence ID" value="AKX33807.1"/>
    <property type="molecule type" value="Genomic_DNA"/>
</dbReference>
<evidence type="ECO:0000256" key="5">
    <source>
        <dbReference type="ARBA" id="ARBA00023125"/>
    </source>
</evidence>
<dbReference type="Gene3D" id="1.10.10.10">
    <property type="entry name" value="Winged helix-like DNA-binding domain superfamily/Winged helix DNA-binding domain"/>
    <property type="match status" value="1"/>
</dbReference>
<keyword evidence="4" id="KW-0805">Transcription regulation</keyword>
<dbReference type="GO" id="GO:0045892">
    <property type="term" value="P:negative regulation of DNA-templated transcription"/>
    <property type="evidence" value="ECO:0007669"/>
    <property type="project" value="TreeGrafter"/>
</dbReference>
<keyword evidence="7" id="KW-0479">Metal-binding</keyword>
<proteinExistence type="inferred from homology"/>
<dbReference type="InterPro" id="IPR002481">
    <property type="entry name" value="FUR"/>
</dbReference>
<dbReference type="RefSeq" id="WP_075057904.1">
    <property type="nucleotide sequence ID" value="NZ_CP012357.1"/>
</dbReference>
<dbReference type="Gene3D" id="3.30.1490.190">
    <property type="match status" value="1"/>
</dbReference>
<dbReference type="OrthoDB" id="399038at2"/>